<evidence type="ECO:0000256" key="1">
    <source>
        <dbReference type="SAM" id="SignalP"/>
    </source>
</evidence>
<feature type="signal peptide" evidence="1">
    <location>
        <begin position="1"/>
        <end position="20"/>
    </location>
</feature>
<reference evidence="2" key="1">
    <citation type="submission" date="2019-11" db="EMBL/GenBank/DDBJ databases">
        <authorList>
            <person name="Feng L."/>
        </authorList>
    </citation>
    <scope>NUCLEOTIDE SEQUENCE</scope>
    <source>
        <strain evidence="2">BfaecisLFYP10</strain>
    </source>
</reference>
<proteinExistence type="predicted"/>
<gene>
    <name evidence="2" type="ORF">BFLFYP10_02263</name>
</gene>
<organism evidence="2">
    <name type="scientific">Bacteroides faecis</name>
    <dbReference type="NCBI Taxonomy" id="674529"/>
    <lineage>
        <taxon>Bacteria</taxon>
        <taxon>Pseudomonadati</taxon>
        <taxon>Bacteroidota</taxon>
        <taxon>Bacteroidia</taxon>
        <taxon>Bacteroidales</taxon>
        <taxon>Bacteroidaceae</taxon>
        <taxon>Bacteroides</taxon>
    </lineage>
</organism>
<dbReference type="AlphaFoldDB" id="A0A6N2VMI3"/>
<name>A0A6N2VMI3_9BACE</name>
<dbReference type="RefSeq" id="WP_156730087.1">
    <property type="nucleotide sequence ID" value="NZ_CACRSZ010000053.1"/>
</dbReference>
<keyword evidence="1" id="KW-0732">Signal</keyword>
<sequence length="139" mass="16039">MKQLVFFCMLLFLGFTSTFAQTSTYPEGPPIPPSDQYVKYIEVDVSIQWNNDGIGHATVTLPFSLNDKTPTNVLFSPAFDYTYNDKTIEFTFNSPTPKTEKVTLKFEDKEFSFGYMNTPTGHAYFAYKWKYNIDINFVN</sequence>
<protein>
    <recommendedName>
        <fullName evidence="3">DUF3244 domain-containing protein</fullName>
    </recommendedName>
</protein>
<evidence type="ECO:0000313" key="2">
    <source>
        <dbReference type="EMBL" id="VYT30032.1"/>
    </source>
</evidence>
<feature type="chain" id="PRO_5026972332" description="DUF3244 domain-containing protein" evidence="1">
    <location>
        <begin position="21"/>
        <end position="139"/>
    </location>
</feature>
<dbReference type="EMBL" id="CACRSZ010000053">
    <property type="protein sequence ID" value="VYT30032.1"/>
    <property type="molecule type" value="Genomic_DNA"/>
</dbReference>
<evidence type="ECO:0008006" key="3">
    <source>
        <dbReference type="Google" id="ProtNLM"/>
    </source>
</evidence>
<accession>A0A6N2VMI3</accession>